<reference evidence="1 2" key="1">
    <citation type="submission" date="2024-01" db="EMBL/GenBank/DDBJ databases">
        <title>The genomes of 5 underutilized Papilionoideae crops provide insights into root nodulation and disease resistanc.</title>
        <authorList>
            <person name="Jiang F."/>
        </authorList>
    </citation>
    <scope>NUCLEOTIDE SEQUENCE [LARGE SCALE GENOMIC DNA]</scope>
    <source>
        <strain evidence="1">LVBAO_FW01</strain>
        <tissue evidence="1">Leaves</tissue>
    </source>
</reference>
<protein>
    <submittedName>
        <fullName evidence="1">Uncharacterized protein</fullName>
    </submittedName>
</protein>
<name>A0AAN9R710_CANGL</name>
<accession>A0AAN9R710</accession>
<comment type="caution">
    <text evidence="1">The sequence shown here is derived from an EMBL/GenBank/DDBJ whole genome shotgun (WGS) entry which is preliminary data.</text>
</comment>
<organism evidence="1 2">
    <name type="scientific">Canavalia gladiata</name>
    <name type="common">Sword bean</name>
    <name type="synonym">Dolichos gladiatus</name>
    <dbReference type="NCBI Taxonomy" id="3824"/>
    <lineage>
        <taxon>Eukaryota</taxon>
        <taxon>Viridiplantae</taxon>
        <taxon>Streptophyta</taxon>
        <taxon>Embryophyta</taxon>
        <taxon>Tracheophyta</taxon>
        <taxon>Spermatophyta</taxon>
        <taxon>Magnoliopsida</taxon>
        <taxon>eudicotyledons</taxon>
        <taxon>Gunneridae</taxon>
        <taxon>Pentapetalae</taxon>
        <taxon>rosids</taxon>
        <taxon>fabids</taxon>
        <taxon>Fabales</taxon>
        <taxon>Fabaceae</taxon>
        <taxon>Papilionoideae</taxon>
        <taxon>50 kb inversion clade</taxon>
        <taxon>NPAAA clade</taxon>
        <taxon>indigoferoid/millettioid clade</taxon>
        <taxon>Phaseoleae</taxon>
        <taxon>Canavalia</taxon>
    </lineage>
</organism>
<keyword evidence="2" id="KW-1185">Reference proteome</keyword>
<dbReference type="EMBL" id="JAYMYQ010000001">
    <property type="protein sequence ID" value="KAK7361577.1"/>
    <property type="molecule type" value="Genomic_DNA"/>
</dbReference>
<dbReference type="Proteomes" id="UP001367508">
    <property type="component" value="Unassembled WGS sequence"/>
</dbReference>
<proteinExistence type="predicted"/>
<sequence length="97" mass="10916">MHVCPSLTKEESRAYAYGTSTSNAGLGAGWEVLRYVPNQLQQRLLDLLKSVEIAHVKKKSHARSQRLRALLAPSQWKVVQIMTNEDLAPYLTLPLKT</sequence>
<evidence type="ECO:0000313" key="1">
    <source>
        <dbReference type="EMBL" id="KAK7361577.1"/>
    </source>
</evidence>
<gene>
    <name evidence="1" type="ORF">VNO77_03647</name>
</gene>
<evidence type="ECO:0000313" key="2">
    <source>
        <dbReference type="Proteomes" id="UP001367508"/>
    </source>
</evidence>
<dbReference type="AlphaFoldDB" id="A0AAN9R710"/>